<reference evidence="1" key="1">
    <citation type="submission" date="2016-11" db="EMBL/GenBank/DDBJ databases">
        <title>Comparative analyses of deletion mutations and their pathological effects of nucleopolyhedroviruses isolated from saturniid wild silkworms.</title>
        <authorList>
            <person name="Sasaki K."/>
            <person name="Huang Y."/>
            <person name="Shi M."/>
            <person name="Wang X."/>
            <person name="Kajiura Z."/>
            <person name="Kobayashi J."/>
        </authorList>
    </citation>
    <scope>NUCLEOTIDE SEQUENCE</scope>
    <source>
        <strain evidence="1">Liaoning</strain>
    </source>
</reference>
<organismHost>
    <name type="scientific">Antheraea pernyi</name>
    <name type="common">Chinese oak silk moth</name>
    <name type="synonym">Bombyx pernyi</name>
    <dbReference type="NCBI Taxonomy" id="7119"/>
</organismHost>
<keyword evidence="1" id="KW-0808">Transferase</keyword>
<gene>
    <name evidence="1" type="primary">egt</name>
</gene>
<proteinExistence type="predicted"/>
<sequence>MSFIALLQARGGGG</sequence>
<evidence type="ECO:0000313" key="1">
    <source>
        <dbReference type="EMBL" id="BAX08924.1"/>
    </source>
</evidence>
<dbReference type="GO" id="GO:0016740">
    <property type="term" value="F:transferase activity"/>
    <property type="evidence" value="ECO:0007669"/>
    <property type="project" value="UniProtKB-KW"/>
</dbReference>
<organism evidence="1">
    <name type="scientific">Antheraea pernyi nuclear polyhedrosis virus</name>
    <name type="common">ApNPV</name>
    <dbReference type="NCBI Taxonomy" id="161494"/>
    <lineage>
        <taxon>Viruses</taxon>
        <taxon>Viruses incertae sedis</taxon>
        <taxon>Naldaviricetes</taxon>
        <taxon>Lefavirales</taxon>
        <taxon>Baculoviridae</taxon>
        <taxon>Alphabaculovirus</taxon>
        <taxon>Alphabaculovirus anpernyi</taxon>
    </lineage>
</organism>
<name>A0A1V1FYA9_NPVAP</name>
<accession>A0A1V1FYA9</accession>
<dbReference type="EMBL" id="LC194894">
    <property type="protein sequence ID" value="BAX08924.1"/>
    <property type="molecule type" value="Genomic_DNA"/>
</dbReference>
<protein>
    <submittedName>
        <fullName evidence="1">Truncated ecdysteroid UDP-glucosyltransferase</fullName>
    </submittedName>
</protein>